<protein>
    <submittedName>
        <fullName evidence="3">ABC-three component system protein</fullName>
    </submittedName>
</protein>
<feature type="domain" description="ABC-three component systems C-terminal" evidence="2">
    <location>
        <begin position="270"/>
        <end position="400"/>
    </location>
</feature>
<evidence type="ECO:0000256" key="1">
    <source>
        <dbReference type="SAM" id="MobiDB-lite"/>
    </source>
</evidence>
<gene>
    <name evidence="3" type="ORF">AB5J50_39905</name>
</gene>
<accession>A0AB39SEE7</accession>
<dbReference type="RefSeq" id="WP_369263539.1">
    <property type="nucleotide sequence ID" value="NZ_CP163440.1"/>
</dbReference>
<dbReference type="Pfam" id="PF20283">
    <property type="entry name" value="CTD7"/>
    <property type="match status" value="1"/>
</dbReference>
<evidence type="ECO:0000313" key="3">
    <source>
        <dbReference type="EMBL" id="XDQ66537.1"/>
    </source>
</evidence>
<dbReference type="AlphaFoldDB" id="A0AB39SEE7"/>
<feature type="compositionally biased region" description="Polar residues" evidence="1">
    <location>
        <begin position="400"/>
        <end position="410"/>
    </location>
</feature>
<proteinExistence type="predicted"/>
<name>A0AB39SEE7_9ACTN</name>
<organism evidence="3">
    <name type="scientific">Streptomyces sp. R35</name>
    <dbReference type="NCBI Taxonomy" id="3238630"/>
    <lineage>
        <taxon>Bacteria</taxon>
        <taxon>Bacillati</taxon>
        <taxon>Actinomycetota</taxon>
        <taxon>Actinomycetes</taxon>
        <taxon>Kitasatosporales</taxon>
        <taxon>Streptomycetaceae</taxon>
        <taxon>Streptomyces</taxon>
    </lineage>
</organism>
<evidence type="ECO:0000259" key="2">
    <source>
        <dbReference type="Pfam" id="PF20283"/>
    </source>
</evidence>
<sequence length="410" mass="45973">MAQAGSHSAAGQMIGYLYQCELALLELAERSWEDAAAEVRMEVLDDIEFLYGSGTPAELLQSKHRGEAGQLSETGKDFWRSVASWIDALNTLGNPGSDSMPLLRLVTTQVAAQGTFYYQLRRGAQRDVRAALARMEQVAAADGPQGTAGERKMFLDLSPSQRYQFVDALVISDGSPVMSDLDPSLAKAMGIRANQQDAILEQIKGWWYRVAVELLERKNPRRQRASVTAQELHCRLDEVSDQFAGENLPITEAFHRLTDAEVAVYDDDLVVAQMRWIGLRNRAIATYLRDYHHARAQRSAWLRTFKITEEGLAEYDQRLWDEWDHIFVDLTDDLDDDSDEAAKRSVGKNVLRRTMDKAADEPARLGSNTVGWVGRGTMHSLADRADPDEGPGWHPDFTALCQSRADQQEK</sequence>
<dbReference type="InterPro" id="IPR046913">
    <property type="entry name" value="ABC-3C_CTD7"/>
</dbReference>
<reference evidence="3" key="1">
    <citation type="submission" date="2024-07" db="EMBL/GenBank/DDBJ databases">
        <authorList>
            <person name="Yu S.T."/>
        </authorList>
    </citation>
    <scope>NUCLEOTIDE SEQUENCE</scope>
    <source>
        <strain evidence="3">R35</strain>
    </source>
</reference>
<feature type="region of interest" description="Disordered" evidence="1">
    <location>
        <begin position="380"/>
        <end position="410"/>
    </location>
</feature>
<dbReference type="EMBL" id="CP163440">
    <property type="protein sequence ID" value="XDQ66537.1"/>
    <property type="molecule type" value="Genomic_DNA"/>
</dbReference>